<dbReference type="Gene3D" id="2.30.110.10">
    <property type="entry name" value="Electron Transport, Fmn-binding Protein, Chain A"/>
    <property type="match status" value="1"/>
</dbReference>
<evidence type="ECO:0000313" key="3">
    <source>
        <dbReference type="Proteomes" id="UP001500506"/>
    </source>
</evidence>
<dbReference type="Proteomes" id="UP001500506">
    <property type="component" value="Unassembled WGS sequence"/>
</dbReference>
<dbReference type="PANTHER" id="PTHR42815:SF2">
    <property type="entry name" value="FAD-BINDING, PUTATIVE (AFU_ORTHOLOGUE AFUA_6G07600)-RELATED"/>
    <property type="match status" value="1"/>
</dbReference>
<dbReference type="SUPFAM" id="SSF50475">
    <property type="entry name" value="FMN-binding split barrel"/>
    <property type="match status" value="1"/>
</dbReference>
<dbReference type="InterPro" id="IPR012349">
    <property type="entry name" value="Split_barrel_FMN-bd"/>
</dbReference>
<reference evidence="3" key="1">
    <citation type="journal article" date="2019" name="Int. J. Syst. Evol. Microbiol.">
        <title>The Global Catalogue of Microorganisms (GCM) 10K type strain sequencing project: providing services to taxonomists for standard genome sequencing and annotation.</title>
        <authorList>
            <consortium name="The Broad Institute Genomics Platform"/>
            <consortium name="The Broad Institute Genome Sequencing Center for Infectious Disease"/>
            <person name="Wu L."/>
            <person name="Ma J."/>
        </authorList>
    </citation>
    <scope>NUCLEOTIDE SEQUENCE [LARGE SCALE GENOMIC DNA]</scope>
    <source>
        <strain evidence="3">JCM 14319</strain>
    </source>
</reference>
<gene>
    <name evidence="2" type="ORF">GCM10009747_13540</name>
</gene>
<feature type="domain" description="Pyridoxamine 5'-phosphate oxidase N-terminal" evidence="1">
    <location>
        <begin position="48"/>
        <end position="137"/>
    </location>
</feature>
<evidence type="ECO:0000313" key="2">
    <source>
        <dbReference type="EMBL" id="GAA1756412.1"/>
    </source>
</evidence>
<dbReference type="PANTHER" id="PTHR42815">
    <property type="entry name" value="FAD-BINDING, PUTATIVE (AFU_ORTHOLOGUE AFUA_6G07600)-RELATED"/>
    <property type="match status" value="1"/>
</dbReference>
<name>A0ABP4WS85_9MICO</name>
<accession>A0ABP4WS85</accession>
<evidence type="ECO:0000259" key="1">
    <source>
        <dbReference type="Pfam" id="PF01243"/>
    </source>
</evidence>
<proteinExistence type="predicted"/>
<comment type="caution">
    <text evidence="2">The sequence shown here is derived from an EMBL/GenBank/DDBJ whole genome shotgun (WGS) entry which is preliminary data.</text>
</comment>
<protein>
    <submittedName>
        <fullName evidence="2">Pyridoxamine 5'-phosphate oxidase family protein</fullName>
    </submittedName>
</protein>
<dbReference type="EMBL" id="BAAANH010000002">
    <property type="protein sequence ID" value="GAA1756412.1"/>
    <property type="molecule type" value="Genomic_DNA"/>
</dbReference>
<dbReference type="Pfam" id="PF01243">
    <property type="entry name" value="PNPOx_N"/>
    <property type="match status" value="1"/>
</dbReference>
<dbReference type="RefSeq" id="WP_232497023.1">
    <property type="nucleotide sequence ID" value="NZ_BAAANH010000002.1"/>
</dbReference>
<dbReference type="InterPro" id="IPR011576">
    <property type="entry name" value="Pyridox_Oxase_N"/>
</dbReference>
<sequence length="214" mass="23705">MSRQYGCIAFTDDVRGLQAEYGSAAFYDRMSRRADGSEQSDALGPREAAFLTERDGFYLATVSETGWPYVQFRGGPQGFLTVRDDHTIAWADFRGNLQHVSTGNLVGDRRVAIIAVDYPRRQRLKLFGMARVIRIQDDPALVASVAVPGYNAVVEAAIVVTVTAFDWNCPQHIPQRFTLAHVEQRLAPLRERIRELEEQIAAGNQVGGTTGTTS</sequence>
<organism evidence="2 3">
    <name type="scientific">Agromyces humatus</name>
    <dbReference type="NCBI Taxonomy" id="279573"/>
    <lineage>
        <taxon>Bacteria</taxon>
        <taxon>Bacillati</taxon>
        <taxon>Actinomycetota</taxon>
        <taxon>Actinomycetes</taxon>
        <taxon>Micrococcales</taxon>
        <taxon>Microbacteriaceae</taxon>
        <taxon>Agromyces</taxon>
    </lineage>
</organism>
<keyword evidence="3" id="KW-1185">Reference proteome</keyword>